<proteinExistence type="predicted"/>
<dbReference type="SUPFAM" id="SSF57055">
    <property type="entry name" value="Agouti-related protein"/>
    <property type="match status" value="1"/>
</dbReference>
<dbReference type="GO" id="GO:0005576">
    <property type="term" value="C:extracellular region"/>
    <property type="evidence" value="ECO:0007669"/>
    <property type="project" value="UniProtKB-SubCell"/>
</dbReference>
<comment type="subcellular location">
    <subcellularLocation>
        <location evidence="1">Secreted</location>
    </subcellularLocation>
</comment>
<keyword evidence="3" id="KW-1015">Disulfide bond</keyword>
<evidence type="ECO:0000313" key="5">
    <source>
        <dbReference type="Ensembl" id="ENSSDUP00000011142.1"/>
    </source>
</evidence>
<evidence type="ECO:0000256" key="3">
    <source>
        <dbReference type="ARBA" id="ARBA00023157"/>
    </source>
</evidence>
<keyword evidence="2" id="KW-0964">Secreted</keyword>
<evidence type="ECO:0000256" key="1">
    <source>
        <dbReference type="ARBA" id="ARBA00004613"/>
    </source>
</evidence>
<reference evidence="5" key="1">
    <citation type="submission" date="2025-08" db="UniProtKB">
        <authorList>
            <consortium name="Ensembl"/>
        </authorList>
    </citation>
    <scope>IDENTIFICATION</scope>
</reference>
<organism evidence="5 6">
    <name type="scientific">Seriola dumerili</name>
    <name type="common">Greater amberjack</name>
    <name type="synonym">Caranx dumerili</name>
    <dbReference type="NCBI Taxonomy" id="41447"/>
    <lineage>
        <taxon>Eukaryota</taxon>
        <taxon>Metazoa</taxon>
        <taxon>Chordata</taxon>
        <taxon>Craniata</taxon>
        <taxon>Vertebrata</taxon>
        <taxon>Euteleostomi</taxon>
        <taxon>Actinopterygii</taxon>
        <taxon>Neopterygii</taxon>
        <taxon>Teleostei</taxon>
        <taxon>Neoteleostei</taxon>
        <taxon>Acanthomorphata</taxon>
        <taxon>Carangaria</taxon>
        <taxon>Carangiformes</taxon>
        <taxon>Carangidae</taxon>
        <taxon>Seriola</taxon>
    </lineage>
</organism>
<accession>A0A3B4TYK6</accession>
<keyword evidence="6" id="KW-1185">Reference proteome</keyword>
<protein>
    <recommendedName>
        <fullName evidence="7">Agouti domain-containing protein</fullName>
    </recommendedName>
</protein>
<evidence type="ECO:0000313" key="6">
    <source>
        <dbReference type="Proteomes" id="UP000261420"/>
    </source>
</evidence>
<evidence type="ECO:0000256" key="2">
    <source>
        <dbReference type="ARBA" id="ARBA00022525"/>
    </source>
</evidence>
<dbReference type="Proteomes" id="UP000261420">
    <property type="component" value="Unplaced"/>
</dbReference>
<evidence type="ECO:0008006" key="7">
    <source>
        <dbReference type="Google" id="ProtNLM"/>
    </source>
</evidence>
<dbReference type="Gene3D" id="4.10.760.10">
    <property type="entry name" value="Agouti domain"/>
    <property type="match status" value="1"/>
</dbReference>
<evidence type="ECO:0000256" key="4">
    <source>
        <dbReference type="SAM" id="SignalP"/>
    </source>
</evidence>
<reference evidence="5" key="2">
    <citation type="submission" date="2025-09" db="UniProtKB">
        <authorList>
            <consortium name="Ensembl"/>
        </authorList>
    </citation>
    <scope>IDENTIFICATION</scope>
</reference>
<dbReference type="InterPro" id="IPR036836">
    <property type="entry name" value="Agouti_dom_sf"/>
</dbReference>
<dbReference type="STRING" id="41447.ENSSDUP00000011142"/>
<feature type="signal peptide" evidence="4">
    <location>
        <begin position="1"/>
        <end position="22"/>
    </location>
</feature>
<name>A0A3B4TYK6_SERDU</name>
<feature type="chain" id="PRO_5017446153" description="Agouti domain-containing protein" evidence="4">
    <location>
        <begin position="23"/>
        <end position="146"/>
    </location>
</feature>
<dbReference type="GO" id="GO:0005102">
    <property type="term" value="F:signaling receptor binding"/>
    <property type="evidence" value="ECO:0007669"/>
    <property type="project" value="InterPro"/>
</dbReference>
<sequence length="146" mass="16014">QKDVLALCCSAVAFSLLHLSSSLVHGNIQLDEGRGAADTLRPPTFLTWVKRPCPDRVHDPTLLPVDSVEDHFLMDTGSYDEDSSAALQLQGRAMRSLVAASSTAVMSGLPAALLRPLRHCYCRFFNAICYCRRVGHACPPRRTECT</sequence>
<dbReference type="AlphaFoldDB" id="A0A3B4TYK6"/>
<keyword evidence="4" id="KW-0732">Signal</keyword>
<dbReference type="Ensembl" id="ENSSDUT00000011351.1">
    <property type="protein sequence ID" value="ENSSDUP00000011142.1"/>
    <property type="gene ID" value="ENSSDUG00000008137.1"/>
</dbReference>